<gene>
    <name evidence="2" type="ORF">EA472_01460</name>
</gene>
<organism evidence="2 3">
    <name type="scientific">Natrarchaeobius chitinivorans</name>
    <dbReference type="NCBI Taxonomy" id="1679083"/>
    <lineage>
        <taxon>Archaea</taxon>
        <taxon>Methanobacteriati</taxon>
        <taxon>Methanobacteriota</taxon>
        <taxon>Stenosarchaea group</taxon>
        <taxon>Halobacteria</taxon>
        <taxon>Halobacteriales</taxon>
        <taxon>Natrialbaceae</taxon>
        <taxon>Natrarchaeobius</taxon>
    </lineage>
</organism>
<dbReference type="OrthoDB" id="327217at2157"/>
<dbReference type="EMBL" id="REFZ01000001">
    <property type="protein sequence ID" value="RQH03277.1"/>
    <property type="molecule type" value="Genomic_DNA"/>
</dbReference>
<comment type="caution">
    <text evidence="2">The sequence shown here is derived from an EMBL/GenBank/DDBJ whole genome shotgun (WGS) entry which is preliminary data.</text>
</comment>
<dbReference type="Proteomes" id="UP000281431">
    <property type="component" value="Unassembled WGS sequence"/>
</dbReference>
<dbReference type="AlphaFoldDB" id="A0A3N6N5X4"/>
<sequence>MQHNTDDGTIPDGGTVVRFEYDDSTTPTQGIVNGMAALEGVPATEIAPLYDRIRTEAMNELLEHAQSVDGYVGIEFTLEGYTVVVTSDERIAIYEEDPVTREPGTEP</sequence>
<evidence type="ECO:0000313" key="3">
    <source>
        <dbReference type="Proteomes" id="UP000281431"/>
    </source>
</evidence>
<name>A0A3N6N5X4_NATCH</name>
<reference evidence="2 3" key="1">
    <citation type="submission" date="2018-10" db="EMBL/GenBank/DDBJ databases">
        <title>Natrarchaeobius chitinivorans gen. nov., sp. nov., and Natrarchaeobius haloalkaliphilus sp. nov., alkaliphilic, chitin-utilizing haloarchaea from hypersaline alkaline lakes.</title>
        <authorList>
            <person name="Sorokin D.Y."/>
            <person name="Elcheninov A.G."/>
            <person name="Kostrikina N.A."/>
            <person name="Bale N.J."/>
            <person name="Sinninghe Damste J.S."/>
            <person name="Khijniak T.V."/>
            <person name="Kublanov I.V."/>
            <person name="Toshchakov S.V."/>
        </authorList>
    </citation>
    <scope>NUCLEOTIDE SEQUENCE [LARGE SCALE GENOMIC DNA]</scope>
    <source>
        <strain evidence="2 3">AArcht7</strain>
    </source>
</reference>
<keyword evidence="3" id="KW-1185">Reference proteome</keyword>
<dbReference type="Pfam" id="PF18545">
    <property type="entry name" value="HalOD1"/>
    <property type="match status" value="1"/>
</dbReference>
<evidence type="ECO:0000259" key="1">
    <source>
        <dbReference type="Pfam" id="PF18545"/>
    </source>
</evidence>
<evidence type="ECO:0000313" key="2">
    <source>
        <dbReference type="EMBL" id="RQH03277.1"/>
    </source>
</evidence>
<accession>A0A3N6N5X4</accession>
<proteinExistence type="predicted"/>
<protein>
    <recommendedName>
        <fullName evidence="1">Halobacterial output domain-containing protein</fullName>
    </recommendedName>
</protein>
<dbReference type="InterPro" id="IPR040624">
    <property type="entry name" value="HalOD1"/>
</dbReference>
<feature type="domain" description="Halobacterial output" evidence="1">
    <location>
        <begin position="23"/>
        <end position="94"/>
    </location>
</feature>